<organism evidence="1 2">
    <name type="scientific">Culex pipiens pipiens</name>
    <name type="common">Northern house mosquito</name>
    <dbReference type="NCBI Taxonomy" id="38569"/>
    <lineage>
        <taxon>Eukaryota</taxon>
        <taxon>Metazoa</taxon>
        <taxon>Ecdysozoa</taxon>
        <taxon>Arthropoda</taxon>
        <taxon>Hexapoda</taxon>
        <taxon>Insecta</taxon>
        <taxon>Pterygota</taxon>
        <taxon>Neoptera</taxon>
        <taxon>Endopterygota</taxon>
        <taxon>Diptera</taxon>
        <taxon>Nematocera</taxon>
        <taxon>Culicoidea</taxon>
        <taxon>Culicidae</taxon>
        <taxon>Culicinae</taxon>
        <taxon>Culicini</taxon>
        <taxon>Culex</taxon>
        <taxon>Culex</taxon>
    </lineage>
</organism>
<reference evidence="1 2" key="1">
    <citation type="submission" date="2024-05" db="EMBL/GenBank/DDBJ databases">
        <title>Culex pipiens pipiens assembly and annotation.</title>
        <authorList>
            <person name="Alout H."/>
            <person name="Durand T."/>
        </authorList>
    </citation>
    <scope>NUCLEOTIDE SEQUENCE [LARGE SCALE GENOMIC DNA]</scope>
    <source>
        <strain evidence="1">HA-2024</strain>
        <tissue evidence="1">Whole body</tissue>
    </source>
</reference>
<dbReference type="Gene3D" id="3.40.50.150">
    <property type="entry name" value="Vaccinia Virus protein VP39"/>
    <property type="match status" value="1"/>
</dbReference>
<dbReference type="Pfam" id="PF06325">
    <property type="entry name" value="PrmA"/>
    <property type="match status" value="1"/>
</dbReference>
<dbReference type="SUPFAM" id="SSF53335">
    <property type="entry name" value="S-adenosyl-L-methionine-dependent methyltransferases"/>
    <property type="match status" value="1"/>
</dbReference>
<evidence type="ECO:0008006" key="3">
    <source>
        <dbReference type="Google" id="ProtNLM"/>
    </source>
</evidence>
<dbReference type="EMBL" id="JBEHCU010006126">
    <property type="protein sequence ID" value="KAL1397833.1"/>
    <property type="molecule type" value="Genomic_DNA"/>
</dbReference>
<dbReference type="PANTHER" id="PTHR23290:SF0">
    <property type="entry name" value="RRNA N6-ADENOSINE-METHYLTRANSFERASE METTL5"/>
    <property type="match status" value="1"/>
</dbReference>
<dbReference type="GO" id="GO:0016740">
    <property type="term" value="F:transferase activity"/>
    <property type="evidence" value="ECO:0007669"/>
    <property type="project" value="UniProtKB-ARBA"/>
</dbReference>
<dbReference type="PANTHER" id="PTHR23290">
    <property type="entry name" value="RRNA N6-ADENOSINE-METHYLTRANSFERASE METTL5"/>
    <property type="match status" value="1"/>
</dbReference>
<name>A0ABD1DDT4_CULPP</name>
<gene>
    <name evidence="1" type="ORF">pipiens_009439</name>
</gene>
<dbReference type="InterPro" id="IPR029063">
    <property type="entry name" value="SAM-dependent_MTases_sf"/>
</dbReference>
<dbReference type="InterPro" id="IPR031821">
    <property type="entry name" value="SOSSC"/>
</dbReference>
<comment type="caution">
    <text evidence="1">The sequence shown here is derived from an EMBL/GenBank/DDBJ whole genome shotgun (WGS) entry which is preliminary data.</text>
</comment>
<dbReference type="Pfam" id="PF15925">
    <property type="entry name" value="SOSSC"/>
    <property type="match status" value="1"/>
</dbReference>
<dbReference type="InterPro" id="IPR051720">
    <property type="entry name" value="rRNA_MeTrfase/Polyamine_Synth"/>
</dbReference>
<evidence type="ECO:0000313" key="2">
    <source>
        <dbReference type="Proteomes" id="UP001562425"/>
    </source>
</evidence>
<protein>
    <recommendedName>
        <fullName evidence="3">Methyltransferase domain-containing protein</fullName>
    </recommendedName>
</protein>
<dbReference type="Proteomes" id="UP001562425">
    <property type="component" value="Unassembled WGS sequence"/>
</dbReference>
<accession>A0ABD1DDT4</accession>
<evidence type="ECO:0000313" key="1">
    <source>
        <dbReference type="EMBL" id="KAL1397833.1"/>
    </source>
</evidence>
<proteinExistence type="predicted"/>
<dbReference type="CDD" id="cd02440">
    <property type="entry name" value="AdoMet_MTases"/>
    <property type="match status" value="1"/>
</dbReference>
<keyword evidence="2" id="KW-1185">Reference proteome</keyword>
<sequence length="258" mass="27723">MAFPAQQADVTKKILEDIQNSKKQLLQKGVTSNSAGLTIPQYIQTNNQSQPGQTLDSSINATAKAVWTQASNSSYGFFIAQDSLFGNSIIPVLPRFDNAPSCTGGVGANPVGSGSQSSTSGAKFLQTVEGFEKPKVYLEQYVTPSHIAAHALYTIETNYGDLENKLVLDLGCGPGMLSIGAALLGAQHVVGIEIDLDAIKVFQENVQGFELENVDCVQWDVLNLDGLYDILKVFILFIKLQLGTTLKRKLSSGTLKHA</sequence>
<dbReference type="AlphaFoldDB" id="A0ABD1DDT4"/>